<comment type="caution">
    <text evidence="1">The sequence shown here is derived from an EMBL/GenBank/DDBJ whole genome shotgun (WGS) entry which is preliminary data.</text>
</comment>
<gene>
    <name evidence="1" type="ORF">VB774_17500</name>
</gene>
<dbReference type="EMBL" id="JAYGIE010000089">
    <property type="protein sequence ID" value="MEA5479420.1"/>
    <property type="molecule type" value="Genomic_DNA"/>
</dbReference>
<proteinExistence type="predicted"/>
<evidence type="ECO:0000313" key="1">
    <source>
        <dbReference type="EMBL" id="MEA5479420.1"/>
    </source>
</evidence>
<dbReference type="RefSeq" id="WP_323262653.1">
    <property type="nucleotide sequence ID" value="NZ_JAYGIE010000089.1"/>
</dbReference>
<evidence type="ECO:0000313" key="2">
    <source>
        <dbReference type="Proteomes" id="UP001301388"/>
    </source>
</evidence>
<name>A0ABU5TMD1_9CYAN</name>
<reference evidence="1 2" key="1">
    <citation type="submission" date="2023-12" db="EMBL/GenBank/DDBJ databases">
        <title>Baltic Sea Cyanobacteria.</title>
        <authorList>
            <person name="Delbaje E."/>
            <person name="Fewer D.P."/>
            <person name="Shishido T.K."/>
        </authorList>
    </citation>
    <scope>NUCLEOTIDE SEQUENCE [LARGE SCALE GENOMIC DNA]</scope>
    <source>
        <strain evidence="1 2">UHCC 0370</strain>
    </source>
</reference>
<dbReference type="Proteomes" id="UP001301388">
    <property type="component" value="Unassembled WGS sequence"/>
</dbReference>
<sequence length="56" mass="6375">MINKKSAEDMMNQLIFVSAYVKYAVVNQHHCADLIFDHSKAISSPLNLNNLRSPRT</sequence>
<accession>A0ABU5TMD1</accession>
<protein>
    <submittedName>
        <fullName evidence="1">Uncharacterized protein</fullName>
    </submittedName>
</protein>
<organism evidence="1 2">
    <name type="scientific">Pseudanabaena galeata UHCC 0370</name>
    <dbReference type="NCBI Taxonomy" id="3110310"/>
    <lineage>
        <taxon>Bacteria</taxon>
        <taxon>Bacillati</taxon>
        <taxon>Cyanobacteriota</taxon>
        <taxon>Cyanophyceae</taxon>
        <taxon>Pseudanabaenales</taxon>
        <taxon>Pseudanabaenaceae</taxon>
        <taxon>Pseudanabaena</taxon>
    </lineage>
</organism>
<keyword evidence="2" id="KW-1185">Reference proteome</keyword>